<dbReference type="EC" id="3.1.3.-" evidence="1"/>
<evidence type="ECO:0000313" key="4">
    <source>
        <dbReference type="Proteomes" id="UP000649617"/>
    </source>
</evidence>
<accession>A0A812Y4U0</accession>
<keyword evidence="4" id="KW-1185">Reference proteome</keyword>
<comment type="domain">
    <text evidence="1">Subfamily III proteins have a conserved RTxK motif about 40-50 residues from the C-terminus; the threonine may be replaced by serine or cysteine.</text>
</comment>
<gene>
    <name evidence="3" type="primary">spaT</name>
    <name evidence="3" type="ORF">SPIL2461_LOCUS22454</name>
</gene>
<dbReference type="InterPro" id="IPR039763">
    <property type="entry name" value="ARMT1"/>
</dbReference>
<dbReference type="EMBL" id="CAJNIZ010047306">
    <property type="protein sequence ID" value="CAE7765874.1"/>
    <property type="molecule type" value="Genomic_DNA"/>
</dbReference>
<dbReference type="OrthoDB" id="541375at2759"/>
<comment type="catalytic activity">
    <reaction evidence="1">
        <text>beta-D-fructose 1-phosphate + H2O = D-fructose + phosphate</text>
        <dbReference type="Rhea" id="RHEA:35603"/>
        <dbReference type="ChEBI" id="CHEBI:15377"/>
        <dbReference type="ChEBI" id="CHEBI:37721"/>
        <dbReference type="ChEBI" id="CHEBI:43474"/>
        <dbReference type="ChEBI" id="CHEBI:138881"/>
    </reaction>
</comment>
<dbReference type="PANTHER" id="PTHR12260:SF6">
    <property type="entry name" value="DAMAGE-CONTROL PHOSPHATASE ARMT1"/>
    <property type="match status" value="1"/>
</dbReference>
<comment type="catalytic activity">
    <reaction evidence="1">
        <text>beta-D-fructose 6-phosphate = dihydroxyacetone + D-glyceraldehyde 3-phosphate</text>
        <dbReference type="Rhea" id="RHEA:28002"/>
        <dbReference type="ChEBI" id="CHEBI:16016"/>
        <dbReference type="ChEBI" id="CHEBI:57634"/>
        <dbReference type="ChEBI" id="CHEBI:59776"/>
    </reaction>
</comment>
<dbReference type="GO" id="GO:0006974">
    <property type="term" value="P:DNA damage response"/>
    <property type="evidence" value="ECO:0007669"/>
    <property type="project" value="TreeGrafter"/>
</dbReference>
<dbReference type="PANTHER" id="PTHR12260">
    <property type="entry name" value="DAMAGE-CONTROL PHOSPHATASE ARMT1"/>
    <property type="match status" value="1"/>
</dbReference>
<comment type="similarity">
    <text evidence="1">Belongs to the damage-control phosphatase family. Sugar phosphate phosphatase III subfamily.</text>
</comment>
<comment type="function">
    <text evidence="1">Metal-dependent phosphatase that shows phosphatase activity against several substrates, including fructose-1-phosphate and fructose-6-phosphate. Its preference for fructose-1-phosphate, a strong glycating agent that causes DNA damage rather than a canonical yeast metabolite, suggests a damage-control function in hexose phosphate metabolism.</text>
</comment>
<feature type="compositionally biased region" description="Basic and acidic residues" evidence="2">
    <location>
        <begin position="52"/>
        <end position="61"/>
    </location>
</feature>
<evidence type="ECO:0000256" key="1">
    <source>
        <dbReference type="RuleBase" id="RU367030"/>
    </source>
</evidence>
<keyword evidence="1" id="KW-0378">Hydrolase</keyword>
<dbReference type="GO" id="GO:0005634">
    <property type="term" value="C:nucleus"/>
    <property type="evidence" value="ECO:0007669"/>
    <property type="project" value="TreeGrafter"/>
</dbReference>
<reference evidence="3" key="1">
    <citation type="submission" date="2021-02" db="EMBL/GenBank/DDBJ databases">
        <authorList>
            <person name="Dougan E. K."/>
            <person name="Rhodes N."/>
            <person name="Thang M."/>
            <person name="Chan C."/>
        </authorList>
    </citation>
    <scope>NUCLEOTIDE SEQUENCE</scope>
</reference>
<comment type="cofactor">
    <cofactor evidence="1">
        <name>Mn(2+)</name>
        <dbReference type="ChEBI" id="CHEBI:29035"/>
    </cofactor>
    <cofactor evidence="1">
        <name>Ni(2+)</name>
        <dbReference type="ChEBI" id="CHEBI:49786"/>
    </cofactor>
</comment>
<dbReference type="GO" id="GO:0016791">
    <property type="term" value="F:phosphatase activity"/>
    <property type="evidence" value="ECO:0007669"/>
    <property type="project" value="TreeGrafter"/>
</dbReference>
<keyword evidence="1" id="KW-0464">Manganese</keyword>
<keyword evidence="1" id="KW-0479">Metal-binding</keyword>
<evidence type="ECO:0000256" key="2">
    <source>
        <dbReference type="SAM" id="MobiDB-lite"/>
    </source>
</evidence>
<sequence length="175" mass="19757">MLGRLNLFGGQAPIKGNADLLNRKQRRLPGPRFVATRAWPQPLSGELPEPLRATDGRKPDAPPEDVFTLDTITQRMPKIMQSVVKGMPEALKTESFEQNIQALQDEMRDGAQLRPLASGSARVGADGWNEHLSEFIERGEGWHTAPWWVVENYMYKRLLEDGLVDFRVECGAYIE</sequence>
<proteinExistence type="inferred from homology"/>
<dbReference type="GO" id="GO:0046872">
    <property type="term" value="F:metal ion binding"/>
    <property type="evidence" value="ECO:0007669"/>
    <property type="project" value="UniProtKB-UniRule"/>
</dbReference>
<name>A0A812Y4U0_SYMPI</name>
<organism evidence="3 4">
    <name type="scientific">Symbiodinium pilosum</name>
    <name type="common">Dinoflagellate</name>
    <dbReference type="NCBI Taxonomy" id="2952"/>
    <lineage>
        <taxon>Eukaryota</taxon>
        <taxon>Sar</taxon>
        <taxon>Alveolata</taxon>
        <taxon>Dinophyceae</taxon>
        <taxon>Suessiales</taxon>
        <taxon>Symbiodiniaceae</taxon>
        <taxon>Symbiodinium</taxon>
    </lineage>
</organism>
<evidence type="ECO:0000313" key="3">
    <source>
        <dbReference type="EMBL" id="CAE7765874.1"/>
    </source>
</evidence>
<comment type="caution">
    <text evidence="3">The sequence shown here is derived from an EMBL/GenBank/DDBJ whole genome shotgun (WGS) entry which is preliminary data.</text>
</comment>
<feature type="region of interest" description="Disordered" evidence="2">
    <location>
        <begin position="39"/>
        <end position="63"/>
    </location>
</feature>
<dbReference type="Gene3D" id="1.20.930.60">
    <property type="match status" value="1"/>
</dbReference>
<dbReference type="Proteomes" id="UP000649617">
    <property type="component" value="Unassembled WGS sequence"/>
</dbReference>
<dbReference type="AlphaFoldDB" id="A0A812Y4U0"/>
<protein>
    <recommendedName>
        <fullName evidence="1">Sugar phosphate phosphatase</fullName>
        <ecNumber evidence="1">3.1.3.-</ecNumber>
    </recommendedName>
</protein>